<dbReference type="PANTHER" id="PTHR42711">
    <property type="entry name" value="ABC TRANSPORTER ATP-BINDING PROTEIN"/>
    <property type="match status" value="1"/>
</dbReference>
<keyword evidence="2" id="KW-0813">Transport</keyword>
<dbReference type="Pfam" id="PF00005">
    <property type="entry name" value="ABC_tran"/>
    <property type="match status" value="1"/>
</dbReference>
<feature type="domain" description="ABC transporter" evidence="5">
    <location>
        <begin position="19"/>
        <end position="59"/>
    </location>
</feature>
<dbReference type="GO" id="GO:0016887">
    <property type="term" value="F:ATP hydrolysis activity"/>
    <property type="evidence" value="ECO:0007669"/>
    <property type="project" value="InterPro"/>
</dbReference>
<dbReference type="GO" id="GO:0005524">
    <property type="term" value="F:ATP binding"/>
    <property type="evidence" value="ECO:0007669"/>
    <property type="project" value="UniProtKB-KW"/>
</dbReference>
<dbReference type="EMBL" id="CP003066">
    <property type="protein sequence ID" value="AGB17945.1"/>
    <property type="molecule type" value="Genomic_DNA"/>
</dbReference>
<accession>L0IEH8</accession>
<evidence type="ECO:0000256" key="1">
    <source>
        <dbReference type="ARBA" id="ARBA00005417"/>
    </source>
</evidence>
<proteinExistence type="inferred from homology"/>
<dbReference type="PATRIC" id="fig|698948.3.peg.204"/>
<evidence type="ECO:0000256" key="2">
    <source>
        <dbReference type="ARBA" id="ARBA00022448"/>
    </source>
</evidence>
<keyword evidence="3" id="KW-0547">Nucleotide-binding</keyword>
<evidence type="ECO:0000256" key="3">
    <source>
        <dbReference type="ARBA" id="ARBA00022741"/>
    </source>
</evidence>
<evidence type="ECO:0000259" key="5">
    <source>
        <dbReference type="Pfam" id="PF00005"/>
    </source>
</evidence>
<evidence type="ECO:0000256" key="4">
    <source>
        <dbReference type="ARBA" id="ARBA00022840"/>
    </source>
</evidence>
<dbReference type="SUPFAM" id="SSF52540">
    <property type="entry name" value="P-loop containing nucleoside triphosphate hydrolases"/>
    <property type="match status" value="1"/>
</dbReference>
<evidence type="ECO:0000313" key="6">
    <source>
        <dbReference type="EMBL" id="AGB17945.1"/>
    </source>
</evidence>
<comment type="similarity">
    <text evidence="1">Belongs to the ABC transporter superfamily.</text>
</comment>
<dbReference type="InterPro" id="IPR050763">
    <property type="entry name" value="ABC_transporter_ATP-binding"/>
</dbReference>
<dbReference type="RefSeq" id="WP_015310758.1">
    <property type="nucleotide sequence ID" value="NC_019970.1"/>
</dbReference>
<dbReference type="AlphaFoldDB" id="L0IEH8"/>
<evidence type="ECO:0000313" key="7">
    <source>
        <dbReference type="Proteomes" id="UP000010845"/>
    </source>
</evidence>
<gene>
    <name evidence="6" type="ORF">Thethe_00212</name>
</gene>
<keyword evidence="4" id="KW-0067">ATP-binding</keyword>
<protein>
    <recommendedName>
        <fullName evidence="5">ABC transporter domain-containing protein</fullName>
    </recommendedName>
</protein>
<organism evidence="6 7">
    <name type="scientific">Thermoanaerobacterium thermosaccharolyticum M0795</name>
    <dbReference type="NCBI Taxonomy" id="698948"/>
    <lineage>
        <taxon>Bacteria</taxon>
        <taxon>Bacillati</taxon>
        <taxon>Bacillota</taxon>
        <taxon>Clostridia</taxon>
        <taxon>Thermoanaerobacterales</taxon>
        <taxon>Thermoanaerobacteraceae</taxon>
        <taxon>Thermoanaerobacterium</taxon>
    </lineage>
</organism>
<dbReference type="KEGG" id="tto:Thethe_00212"/>
<dbReference type="InterPro" id="IPR027417">
    <property type="entry name" value="P-loop_NTPase"/>
</dbReference>
<dbReference type="HOGENOM" id="CLU_000604_1_15_9"/>
<reference evidence="6 7" key="1">
    <citation type="submission" date="2012-03" db="EMBL/GenBank/DDBJ databases">
        <title>Complete sequence of chromosome of Thermoanaerobacterium thermosaccharolyticum M0795.</title>
        <authorList>
            <consortium name="US DOE Joint Genome Institute"/>
            <person name="Lucas S."/>
            <person name="Han J."/>
            <person name="Lapidus A."/>
            <person name="Cheng J.-F."/>
            <person name="Goodwin L."/>
            <person name="Pitluck S."/>
            <person name="Peters L."/>
            <person name="Teshima H."/>
            <person name="Detter J.C."/>
            <person name="Han C."/>
            <person name="Tapia R."/>
            <person name="Land M."/>
            <person name="Hauser L."/>
            <person name="Kyrpides N."/>
            <person name="Ivanova N."/>
            <person name="Pagani I."/>
            <person name="Feinberg L."/>
            <person name="Folden J."/>
            <person name="Hogsett D."/>
            <person name="Shaw J."/>
            <person name="Woyke T."/>
        </authorList>
    </citation>
    <scope>NUCLEOTIDE SEQUENCE [LARGE SCALE GENOMIC DNA]</scope>
    <source>
        <strain evidence="6 7">M0795</strain>
    </source>
</reference>
<dbReference type="Proteomes" id="UP000010845">
    <property type="component" value="Chromosome"/>
</dbReference>
<dbReference type="InterPro" id="IPR003439">
    <property type="entry name" value="ABC_transporter-like_ATP-bd"/>
</dbReference>
<dbReference type="Gene3D" id="3.40.50.300">
    <property type="entry name" value="P-loop containing nucleotide triphosphate hydrolases"/>
    <property type="match status" value="1"/>
</dbReference>
<name>L0IEH8_THETR</name>
<sequence length="66" mass="7377">MKAVRIEGLTKRFWDVVPLDNINLEIEEGEIYGFLGPNGAGKSTAINIVCGLYFRRDGKKLYIGDT</sequence>
<dbReference type="PANTHER" id="PTHR42711:SF5">
    <property type="entry name" value="ABC TRANSPORTER ATP-BINDING PROTEIN NATA"/>
    <property type="match status" value="1"/>
</dbReference>